<proteinExistence type="predicted"/>
<gene>
    <name evidence="1" type="ORF">PoB_001985900</name>
</gene>
<organism evidence="1 2">
    <name type="scientific">Plakobranchus ocellatus</name>
    <dbReference type="NCBI Taxonomy" id="259542"/>
    <lineage>
        <taxon>Eukaryota</taxon>
        <taxon>Metazoa</taxon>
        <taxon>Spiralia</taxon>
        <taxon>Lophotrochozoa</taxon>
        <taxon>Mollusca</taxon>
        <taxon>Gastropoda</taxon>
        <taxon>Heterobranchia</taxon>
        <taxon>Euthyneura</taxon>
        <taxon>Panpulmonata</taxon>
        <taxon>Sacoglossa</taxon>
        <taxon>Placobranchoidea</taxon>
        <taxon>Plakobranchidae</taxon>
        <taxon>Plakobranchus</taxon>
    </lineage>
</organism>
<evidence type="ECO:0000313" key="1">
    <source>
        <dbReference type="EMBL" id="GFN93353.1"/>
    </source>
</evidence>
<sequence>MVGGSGQSDGQTAKTFDGWTIHTDDEHGELRFTGHPIRPERPWCTRIRDIVVPADFRAGSLFTVPSMPLGYYRRPSKTKQADSAELCWLVRQLESTSRLYSQVKEGVTNSLKMYNFLRQDDLKLSFSLTGQGVGDGTRTRDRRVRCRSQGRFTIHCATNAPRKKKKKISHPRIVMSARGVSGNLGSNPRP</sequence>
<comment type="caution">
    <text evidence="1">The sequence shown here is derived from an EMBL/GenBank/DDBJ whole genome shotgun (WGS) entry which is preliminary data.</text>
</comment>
<dbReference type="Proteomes" id="UP000735302">
    <property type="component" value="Unassembled WGS sequence"/>
</dbReference>
<dbReference type="EMBL" id="BLXT01002329">
    <property type="protein sequence ID" value="GFN93353.1"/>
    <property type="molecule type" value="Genomic_DNA"/>
</dbReference>
<dbReference type="AlphaFoldDB" id="A0AAV3ZHI9"/>
<name>A0AAV3ZHI9_9GAST</name>
<evidence type="ECO:0000313" key="2">
    <source>
        <dbReference type="Proteomes" id="UP000735302"/>
    </source>
</evidence>
<accession>A0AAV3ZHI9</accession>
<keyword evidence="2" id="KW-1185">Reference proteome</keyword>
<reference evidence="1 2" key="1">
    <citation type="journal article" date="2021" name="Elife">
        <title>Chloroplast acquisition without the gene transfer in kleptoplastic sea slugs, Plakobranchus ocellatus.</title>
        <authorList>
            <person name="Maeda T."/>
            <person name="Takahashi S."/>
            <person name="Yoshida T."/>
            <person name="Shimamura S."/>
            <person name="Takaki Y."/>
            <person name="Nagai Y."/>
            <person name="Toyoda A."/>
            <person name="Suzuki Y."/>
            <person name="Arimoto A."/>
            <person name="Ishii H."/>
            <person name="Satoh N."/>
            <person name="Nishiyama T."/>
            <person name="Hasebe M."/>
            <person name="Maruyama T."/>
            <person name="Minagawa J."/>
            <person name="Obokata J."/>
            <person name="Shigenobu S."/>
        </authorList>
    </citation>
    <scope>NUCLEOTIDE SEQUENCE [LARGE SCALE GENOMIC DNA]</scope>
</reference>
<protein>
    <submittedName>
        <fullName evidence="1">Uncharacterized protein</fullName>
    </submittedName>
</protein>